<gene>
    <name evidence="1" type="ORF">H2B05_03135</name>
</gene>
<dbReference type="Proteomes" id="UP000526786">
    <property type="component" value="Unassembled WGS sequence"/>
</dbReference>
<proteinExistence type="predicted"/>
<accession>A0AC60W2Z8</accession>
<organism evidence="1 2">
    <name type="scientific">Candidatus Nitrosomaritimum aestuariumsis</name>
    <dbReference type="NCBI Taxonomy" id="3342354"/>
    <lineage>
        <taxon>Archaea</taxon>
        <taxon>Nitrososphaerota</taxon>
        <taxon>Nitrososphaeria</taxon>
        <taxon>Nitrosopumilales</taxon>
        <taxon>Nitrosopumilaceae</taxon>
        <taxon>Candidatus Nitrosomaritimum</taxon>
    </lineage>
</organism>
<dbReference type="EMBL" id="JACENC010000125">
    <property type="protein sequence ID" value="MBA4453919.1"/>
    <property type="molecule type" value="Genomic_DNA"/>
</dbReference>
<evidence type="ECO:0000313" key="1">
    <source>
        <dbReference type="EMBL" id="MBA4453919.1"/>
    </source>
</evidence>
<comment type="caution">
    <text evidence="1">The sequence shown here is derived from an EMBL/GenBank/DDBJ whole genome shotgun (WGS) entry which is preliminary data.</text>
</comment>
<protein>
    <submittedName>
        <fullName evidence="1">Uncharacterized protein</fullName>
    </submittedName>
</protein>
<evidence type="ECO:0000313" key="2">
    <source>
        <dbReference type="Proteomes" id="UP000526786"/>
    </source>
</evidence>
<sequence>MLKSVIGILISIIVILIGLVISITERLSTDLYWIGLILMGCGITSTVIFIIGKIRKWF</sequence>
<reference evidence="1 2" key="1">
    <citation type="journal article" date="2020" name="Appl. Environ. Microbiol.">
        <title>Genomic Characteristics of a Novel Species of Ammonia-Oxidizing Archaea from the Jiulong River Estuary.</title>
        <authorList>
            <person name="Zou D."/>
            <person name="Wan R."/>
            <person name="Han L."/>
            <person name="Xu M.N."/>
            <person name="Liu Y."/>
            <person name="Liu H."/>
            <person name="Kao S.J."/>
            <person name="Li M."/>
        </authorList>
    </citation>
    <scope>NUCLEOTIDE SEQUENCE [LARGE SCALE GENOMIC DNA]</scope>
    <source>
        <strain evidence="1">W2bin3</strain>
    </source>
</reference>
<name>A0AC60W2Z8_9ARCH</name>